<evidence type="ECO:0000313" key="10">
    <source>
        <dbReference type="Proteomes" id="UP000198432"/>
    </source>
</evidence>
<feature type="domain" description="CusB-like barrel-sandwich hybrid" evidence="6">
    <location>
        <begin position="115"/>
        <end position="239"/>
    </location>
</feature>
<dbReference type="GO" id="GO:0016020">
    <property type="term" value="C:membrane"/>
    <property type="evidence" value="ECO:0007669"/>
    <property type="project" value="InterPro"/>
</dbReference>
<evidence type="ECO:0000313" key="9">
    <source>
        <dbReference type="EMBL" id="SNS96339.1"/>
    </source>
</evidence>
<dbReference type="Gene3D" id="2.40.30.170">
    <property type="match status" value="1"/>
</dbReference>
<dbReference type="RefSeq" id="WP_089320608.1">
    <property type="nucleotide sequence ID" value="NZ_FZOQ01000018.1"/>
</dbReference>
<keyword evidence="10" id="KW-1185">Reference proteome</keyword>
<evidence type="ECO:0000259" key="6">
    <source>
        <dbReference type="Pfam" id="PF25919"/>
    </source>
</evidence>
<dbReference type="GO" id="GO:0046914">
    <property type="term" value="F:transition metal ion binding"/>
    <property type="evidence" value="ECO:0007669"/>
    <property type="project" value="TreeGrafter"/>
</dbReference>
<keyword evidence="2" id="KW-0813">Transport</keyword>
<evidence type="ECO:0000256" key="1">
    <source>
        <dbReference type="ARBA" id="ARBA00009477"/>
    </source>
</evidence>
<protein>
    <submittedName>
        <fullName evidence="9">Membrane fusion protein, Cu(I)/Ag(I) efflux system</fullName>
    </submittedName>
</protein>
<dbReference type="PANTHER" id="PTHR30097">
    <property type="entry name" value="CATION EFFLUX SYSTEM PROTEIN CUSB"/>
    <property type="match status" value="1"/>
</dbReference>
<dbReference type="PROSITE" id="PS51257">
    <property type="entry name" value="PROKAR_LIPOPROTEIN"/>
    <property type="match status" value="1"/>
</dbReference>
<dbReference type="AlphaFoldDB" id="A0A239IRX4"/>
<keyword evidence="3" id="KW-0732">Signal</keyword>
<organism evidence="9 10">
    <name type="scientific">Pontibacter ummariensis</name>
    <dbReference type="NCBI Taxonomy" id="1610492"/>
    <lineage>
        <taxon>Bacteria</taxon>
        <taxon>Pseudomonadati</taxon>
        <taxon>Bacteroidota</taxon>
        <taxon>Cytophagia</taxon>
        <taxon>Cytophagales</taxon>
        <taxon>Hymenobacteraceae</taxon>
        <taxon>Pontibacter</taxon>
    </lineage>
</organism>
<dbReference type="Pfam" id="PF25919">
    <property type="entry name" value="BSH_CusB"/>
    <property type="match status" value="1"/>
</dbReference>
<dbReference type="InterPro" id="IPR006143">
    <property type="entry name" value="RND_pump_MFP"/>
</dbReference>
<dbReference type="NCBIfam" id="TIGR01730">
    <property type="entry name" value="RND_mfp"/>
    <property type="match status" value="1"/>
</dbReference>
<dbReference type="FunFam" id="2.40.420.20:FF:000006">
    <property type="entry name" value="RND family efflux transporter MFP subunit"/>
    <property type="match status" value="1"/>
</dbReference>
<evidence type="ECO:0000259" key="5">
    <source>
        <dbReference type="Pfam" id="PF25869"/>
    </source>
</evidence>
<dbReference type="SUPFAM" id="SSF111369">
    <property type="entry name" value="HlyD-like secretion proteins"/>
    <property type="match status" value="1"/>
</dbReference>
<dbReference type="PANTHER" id="PTHR30097:SF4">
    <property type="entry name" value="SLR6042 PROTEIN"/>
    <property type="match status" value="1"/>
</dbReference>
<dbReference type="GO" id="GO:0015679">
    <property type="term" value="P:plasma membrane copper ion transport"/>
    <property type="evidence" value="ECO:0007669"/>
    <property type="project" value="TreeGrafter"/>
</dbReference>
<feature type="domain" description="Heavy metal binding" evidence="4">
    <location>
        <begin position="39"/>
        <end position="65"/>
    </location>
</feature>
<dbReference type="GO" id="GO:0060003">
    <property type="term" value="P:copper ion export"/>
    <property type="evidence" value="ECO:0007669"/>
    <property type="project" value="TreeGrafter"/>
</dbReference>
<evidence type="ECO:0000256" key="3">
    <source>
        <dbReference type="SAM" id="SignalP"/>
    </source>
</evidence>
<feature type="signal peptide" evidence="3">
    <location>
        <begin position="1"/>
        <end position="19"/>
    </location>
</feature>
<evidence type="ECO:0000259" key="8">
    <source>
        <dbReference type="Pfam" id="PF25975"/>
    </source>
</evidence>
<dbReference type="InterPro" id="IPR045800">
    <property type="entry name" value="HMBD"/>
</dbReference>
<dbReference type="Gene3D" id="2.40.420.20">
    <property type="match status" value="1"/>
</dbReference>
<feature type="domain" description="CzcB-like C-terminal circularly permuted SH3-like" evidence="8">
    <location>
        <begin position="326"/>
        <end position="386"/>
    </location>
</feature>
<feature type="domain" description="CusB-like beta-barrel" evidence="7">
    <location>
        <begin position="244"/>
        <end position="321"/>
    </location>
</feature>
<sequence length="404" mass="43892">MKRYLNIFFLLLALSTVSACTEQGHEHEEEGAVADAITYTCPMHPQIVQHEPGDCPICGMDLVPVSQSGKDTGELMLSESQIALGNIKVQPVGLGDVGSNTILTGKLVLDETQTDVISSRAQGRLERMYIKETGESVRKGQPLYEIYSEELLTLQREYLLALKQYQELGDENPRFASFLEAAKNKLLLYGLTEAQIRSLARTGDLDARVTFVAPSSGVITDVAAAEGQYVTEGAILYRLGKLDKIWVEAELYPQEVAGVQPGDVVQVAVQGFAEEPLPAEVTFISPELRPGSQVATLRAEMPNPDNKYLPGMQANVSLAGKNGAVLAVPTDAVIRDQNGSHVWVQTGDNTFQARMVRIGEESADRVAILSGINENDKVVTSGAYLLYSEFVLKKGSDPMAGHNH</sequence>
<reference evidence="10" key="1">
    <citation type="submission" date="2017-06" db="EMBL/GenBank/DDBJ databases">
        <authorList>
            <person name="Varghese N."/>
            <person name="Submissions S."/>
        </authorList>
    </citation>
    <scope>NUCLEOTIDE SEQUENCE [LARGE SCALE GENOMIC DNA]</scope>
    <source>
        <strain evidence="10">NKM1</strain>
    </source>
</reference>
<comment type="similarity">
    <text evidence="1">Belongs to the membrane fusion protein (MFP) (TC 8.A.1) family.</text>
</comment>
<name>A0A239IRX4_9BACT</name>
<dbReference type="EMBL" id="FZOQ01000018">
    <property type="protein sequence ID" value="SNS96339.1"/>
    <property type="molecule type" value="Genomic_DNA"/>
</dbReference>
<proteinExistence type="inferred from homology"/>
<dbReference type="InterPro" id="IPR058792">
    <property type="entry name" value="Beta-barrel_RND_2"/>
</dbReference>
<accession>A0A239IRX4</accession>
<dbReference type="Pfam" id="PF19335">
    <property type="entry name" value="HMBD"/>
    <property type="match status" value="1"/>
</dbReference>
<gene>
    <name evidence="9" type="ORF">SAMN06296052_11878</name>
</gene>
<dbReference type="Pfam" id="PF25869">
    <property type="entry name" value="3HB_CusB"/>
    <property type="match status" value="1"/>
</dbReference>
<dbReference type="Pfam" id="PF25954">
    <property type="entry name" value="Beta-barrel_RND_2"/>
    <property type="match status" value="1"/>
</dbReference>
<feature type="chain" id="PRO_5012851019" evidence="3">
    <location>
        <begin position="20"/>
        <end position="404"/>
    </location>
</feature>
<dbReference type="Gene3D" id="2.40.50.100">
    <property type="match status" value="1"/>
</dbReference>
<evidence type="ECO:0000256" key="2">
    <source>
        <dbReference type="ARBA" id="ARBA00022448"/>
    </source>
</evidence>
<dbReference type="InterPro" id="IPR058791">
    <property type="entry name" value="3HB_CusB"/>
</dbReference>
<dbReference type="InterPro" id="IPR051909">
    <property type="entry name" value="MFP_Cation_Efflux"/>
</dbReference>
<dbReference type="InterPro" id="IPR058649">
    <property type="entry name" value="CzcB_C"/>
</dbReference>
<dbReference type="GO" id="GO:0030288">
    <property type="term" value="C:outer membrane-bounded periplasmic space"/>
    <property type="evidence" value="ECO:0007669"/>
    <property type="project" value="TreeGrafter"/>
</dbReference>
<dbReference type="Pfam" id="PF25975">
    <property type="entry name" value="CzcB_C"/>
    <property type="match status" value="1"/>
</dbReference>
<dbReference type="InterPro" id="IPR058790">
    <property type="entry name" value="BSH_CusB"/>
</dbReference>
<dbReference type="Proteomes" id="UP000198432">
    <property type="component" value="Unassembled WGS sequence"/>
</dbReference>
<evidence type="ECO:0000259" key="4">
    <source>
        <dbReference type="Pfam" id="PF19335"/>
    </source>
</evidence>
<dbReference type="OrthoDB" id="9806939at2"/>
<evidence type="ECO:0000259" key="7">
    <source>
        <dbReference type="Pfam" id="PF25954"/>
    </source>
</evidence>
<feature type="domain" description="CusB-like three alpha-helical bundle" evidence="5">
    <location>
        <begin position="150"/>
        <end position="204"/>
    </location>
</feature>
<dbReference type="GO" id="GO:0022857">
    <property type="term" value="F:transmembrane transporter activity"/>
    <property type="evidence" value="ECO:0007669"/>
    <property type="project" value="InterPro"/>
</dbReference>